<gene>
    <name evidence="1" type="ORF">ACOLOM_LOCUS2590</name>
</gene>
<comment type="caution">
    <text evidence="1">The sequence shown here is derived from an EMBL/GenBank/DDBJ whole genome shotgun (WGS) entry which is preliminary data.</text>
</comment>
<evidence type="ECO:0000313" key="2">
    <source>
        <dbReference type="Proteomes" id="UP000789525"/>
    </source>
</evidence>
<keyword evidence="2" id="KW-1185">Reference proteome</keyword>
<sequence length="476" mass="54415">MSSSSSSRFLTKSLPTHSKPKFAFATYKKYNRPINNRVTNNQGSTSFPGEPSSFGGTDDDLTNASQTNHAKEPNDSHDQQNNQDSDEGSKVILGLIVSQNELASAASTSENMKYDIFDEFLEYGVKDKSQFYGNFKRNRNSGKKDNNNGSNIIVNKRTNNVFNEKKTKRSLNQDENVKRIRTHTYDTDRSHSKGEKIRKEVLKDVEEIRKEITKRALTDKSNKKSRDPSNLHHEVVEVDSAFVTGNNELEFVKRSMESEQRVGFRVFRDFESESHNTGNDGDKPKGDKDLSPDVEIEDDISDLEDWHNMKPLMTSTPTDEKHEFPQKYVPVDSDTSFDKEITGIITLGEKEMECDNVSKIREEKEENIVVLGEQEVEDGGVPMVLEAQEKLQEVNEPNENQLEKTIQETAQPLINEQGEKKTVRRKQKTTRNLSPDPLTVPWKADDRYIIPLPHDLSTNDVQRKERKGRGFSQHKR</sequence>
<reference evidence="1" key="1">
    <citation type="submission" date="2021-06" db="EMBL/GenBank/DDBJ databases">
        <authorList>
            <person name="Kallberg Y."/>
            <person name="Tangrot J."/>
            <person name="Rosling A."/>
        </authorList>
    </citation>
    <scope>NUCLEOTIDE SEQUENCE</scope>
    <source>
        <strain evidence="1">CL356</strain>
    </source>
</reference>
<accession>A0ACA9KX94</accession>
<protein>
    <submittedName>
        <fullName evidence="1">6662_t:CDS:1</fullName>
    </submittedName>
</protein>
<dbReference type="Proteomes" id="UP000789525">
    <property type="component" value="Unassembled WGS sequence"/>
</dbReference>
<evidence type="ECO:0000313" key="1">
    <source>
        <dbReference type="EMBL" id="CAG8496056.1"/>
    </source>
</evidence>
<organism evidence="1 2">
    <name type="scientific">Acaulospora colombiana</name>
    <dbReference type="NCBI Taxonomy" id="27376"/>
    <lineage>
        <taxon>Eukaryota</taxon>
        <taxon>Fungi</taxon>
        <taxon>Fungi incertae sedis</taxon>
        <taxon>Mucoromycota</taxon>
        <taxon>Glomeromycotina</taxon>
        <taxon>Glomeromycetes</taxon>
        <taxon>Diversisporales</taxon>
        <taxon>Acaulosporaceae</taxon>
        <taxon>Acaulospora</taxon>
    </lineage>
</organism>
<proteinExistence type="predicted"/>
<dbReference type="EMBL" id="CAJVPT010003443">
    <property type="protein sequence ID" value="CAG8496056.1"/>
    <property type="molecule type" value="Genomic_DNA"/>
</dbReference>
<name>A0ACA9KX94_9GLOM</name>